<dbReference type="PANTHER" id="PTHR23149:SF9">
    <property type="entry name" value="G PATCH DOMAIN-CONTAINING PROTEIN 4"/>
    <property type="match status" value="1"/>
</dbReference>
<evidence type="ECO:0000256" key="1">
    <source>
        <dbReference type="SAM" id="MobiDB-lite"/>
    </source>
</evidence>
<dbReference type="Pfam" id="PF01585">
    <property type="entry name" value="G-patch"/>
    <property type="match status" value="1"/>
</dbReference>
<sequence length="397" mass="42528">MAAAVSSVQRYQGVQKESAGYKLLASMGWKEGEGLGAEGQGIKSHIRVKKNFENWGVGAVESADRSRDWSAGMLEFHRVLSSLSEVTSVHASQGSASDSGSSSSEEESEAEEVAPPPPPAPKAVTHRGRFKRRESAKDVRAYGGEDLTAILGGVQDPFAGLAAAVQAPAAVPAAEAKKPRKPRKPVAPLAPALPRVDPDAWWGDYFERSGGAGAAAPRPRKRPDGGIAVHSFREDDQEALYHRVQSGATQAHAGLGRAGMPKKVAGARWEGTKTRLGSDSESEGGAESEEETEEEEGGGRGAGQRHRHRHAAHRGCQSTRCFWRRRAQPGAALDRRPPRPRQAPGARPSPRSRPRPSRSSGRSSCSRRCSSRRRRSCGTASSSRPWPAPRACPRRTA</sequence>
<dbReference type="PROSITE" id="PS50174">
    <property type="entry name" value="G_PATCH"/>
    <property type="match status" value="1"/>
</dbReference>
<feature type="region of interest" description="Disordered" evidence="1">
    <location>
        <begin position="87"/>
        <end position="138"/>
    </location>
</feature>
<comment type="caution">
    <text evidence="3">The sequence shown here is derived from an EMBL/GenBank/DDBJ whole genome shotgun (WGS) entry which is preliminary data.</text>
</comment>
<dbReference type="InterPro" id="IPR050656">
    <property type="entry name" value="PINX1"/>
</dbReference>
<name>A0AAD9IH91_PROWI</name>
<dbReference type="PANTHER" id="PTHR23149">
    <property type="entry name" value="G PATCH DOMAIN CONTAINING PROTEIN"/>
    <property type="match status" value="1"/>
</dbReference>
<evidence type="ECO:0000259" key="2">
    <source>
        <dbReference type="PROSITE" id="PS50174"/>
    </source>
</evidence>
<dbReference type="Proteomes" id="UP001255856">
    <property type="component" value="Unassembled WGS sequence"/>
</dbReference>
<feature type="domain" description="G-patch" evidence="2">
    <location>
        <begin position="16"/>
        <end position="62"/>
    </location>
</feature>
<gene>
    <name evidence="3" type="ORF">QBZ16_003309</name>
</gene>
<protein>
    <recommendedName>
        <fullName evidence="2">G-patch domain-containing protein</fullName>
    </recommendedName>
</protein>
<feature type="region of interest" description="Disordered" evidence="1">
    <location>
        <begin position="166"/>
        <end position="397"/>
    </location>
</feature>
<reference evidence="3" key="1">
    <citation type="submission" date="2021-01" db="EMBL/GenBank/DDBJ databases">
        <authorList>
            <person name="Eckstrom K.M.E."/>
        </authorList>
    </citation>
    <scope>NUCLEOTIDE SEQUENCE</scope>
    <source>
        <strain evidence="3">UVCC 0001</strain>
    </source>
</reference>
<evidence type="ECO:0000313" key="3">
    <source>
        <dbReference type="EMBL" id="KAK2078469.1"/>
    </source>
</evidence>
<accession>A0AAD9IH91</accession>
<dbReference type="InterPro" id="IPR000467">
    <property type="entry name" value="G_patch_dom"/>
</dbReference>
<feature type="compositionally biased region" description="Low complexity" evidence="1">
    <location>
        <begin position="377"/>
        <end position="391"/>
    </location>
</feature>
<dbReference type="GO" id="GO:0003676">
    <property type="term" value="F:nucleic acid binding"/>
    <property type="evidence" value="ECO:0007669"/>
    <property type="project" value="InterPro"/>
</dbReference>
<feature type="compositionally biased region" description="Acidic residues" evidence="1">
    <location>
        <begin position="280"/>
        <end position="296"/>
    </location>
</feature>
<dbReference type="AlphaFoldDB" id="A0AAD9IH91"/>
<feature type="compositionally biased region" description="Basic residues" evidence="1">
    <location>
        <begin position="303"/>
        <end position="313"/>
    </location>
</feature>
<organism evidence="3 4">
    <name type="scientific">Prototheca wickerhamii</name>
    <dbReference type="NCBI Taxonomy" id="3111"/>
    <lineage>
        <taxon>Eukaryota</taxon>
        <taxon>Viridiplantae</taxon>
        <taxon>Chlorophyta</taxon>
        <taxon>core chlorophytes</taxon>
        <taxon>Trebouxiophyceae</taxon>
        <taxon>Chlorellales</taxon>
        <taxon>Chlorellaceae</taxon>
        <taxon>Prototheca</taxon>
    </lineage>
</organism>
<dbReference type="EMBL" id="JASFZW010000004">
    <property type="protein sequence ID" value="KAK2078469.1"/>
    <property type="molecule type" value="Genomic_DNA"/>
</dbReference>
<evidence type="ECO:0000313" key="4">
    <source>
        <dbReference type="Proteomes" id="UP001255856"/>
    </source>
</evidence>
<dbReference type="GO" id="GO:0005730">
    <property type="term" value="C:nucleolus"/>
    <property type="evidence" value="ECO:0007669"/>
    <property type="project" value="TreeGrafter"/>
</dbReference>
<proteinExistence type="predicted"/>
<feature type="compositionally biased region" description="Low complexity" evidence="1">
    <location>
        <begin position="186"/>
        <end position="195"/>
    </location>
</feature>
<feature type="compositionally biased region" description="Low complexity" evidence="1">
    <location>
        <begin position="357"/>
        <end position="368"/>
    </location>
</feature>
<keyword evidence="4" id="KW-1185">Reference proteome</keyword>
<dbReference type="SMART" id="SM00443">
    <property type="entry name" value="G_patch"/>
    <property type="match status" value="1"/>
</dbReference>
<feature type="compositionally biased region" description="Low complexity" evidence="1">
    <location>
        <begin position="91"/>
        <end position="103"/>
    </location>
</feature>